<comment type="similarity">
    <text evidence="1">Belongs to the short-chain dehydrogenases/reductases (SDR) family.</text>
</comment>
<evidence type="ECO:0000313" key="5">
    <source>
        <dbReference type="EMBL" id="KGM35221.1"/>
    </source>
</evidence>
<proteinExistence type="inferred from homology"/>
<dbReference type="PRINTS" id="PR00080">
    <property type="entry name" value="SDRFAMILY"/>
</dbReference>
<dbReference type="SMART" id="SM00822">
    <property type="entry name" value="PKS_KR"/>
    <property type="match status" value="1"/>
</dbReference>
<dbReference type="OrthoDB" id="9803628at2"/>
<dbReference type="PRINTS" id="PR00081">
    <property type="entry name" value="GDHRDH"/>
</dbReference>
<dbReference type="InterPro" id="IPR002347">
    <property type="entry name" value="SDR_fam"/>
</dbReference>
<feature type="domain" description="Ketoreductase" evidence="4">
    <location>
        <begin position="7"/>
        <end position="196"/>
    </location>
</feature>
<protein>
    <submittedName>
        <fullName evidence="5">Short-chain dehydrogenase</fullName>
    </submittedName>
</protein>
<sequence length="265" mass="27104">MTRFADQTVLVTGALGGIGSAIVDLFAQAGAALILSDRDAAALEARVAALAERGVKAAAAPADLCDAAATRTAIEAAVARTGPVDIAVNNAGGGNGGGTLASTTAESWAGDVTLNLNGAYHVVAAVIDGMKARRRGSIVNISSVNGLQTLGHPAYSAAKAGLISYTKALAVEYGPFGIRANVICPGTVRTPIWQARVDKKPEIFESLRKWYPLQRVAEPSDIAKAVAFLADDELAGFITGAMLPVDGGLTAGNRVMAGELTLEEF</sequence>
<keyword evidence="2" id="KW-0560">Oxidoreductase</keyword>
<evidence type="ECO:0000256" key="3">
    <source>
        <dbReference type="ARBA" id="ARBA00023027"/>
    </source>
</evidence>
<dbReference type="Pfam" id="PF13561">
    <property type="entry name" value="adh_short_C2"/>
    <property type="match status" value="1"/>
</dbReference>
<dbReference type="InterPro" id="IPR057326">
    <property type="entry name" value="KR_dom"/>
</dbReference>
<dbReference type="AlphaFoldDB" id="A0A0A0D927"/>
<dbReference type="RefSeq" id="WP_034832867.1">
    <property type="nucleotide sequence ID" value="NZ_JANX01000041.1"/>
</dbReference>
<keyword evidence="3" id="KW-0520">NAD</keyword>
<evidence type="ECO:0000259" key="4">
    <source>
        <dbReference type="SMART" id="SM00822"/>
    </source>
</evidence>
<dbReference type="PANTHER" id="PTHR24321:SF8">
    <property type="entry name" value="ESTRADIOL 17-BETA-DEHYDROGENASE 8-RELATED"/>
    <property type="match status" value="1"/>
</dbReference>
<dbReference type="PROSITE" id="PS00061">
    <property type="entry name" value="ADH_SHORT"/>
    <property type="match status" value="1"/>
</dbReference>
<accession>A0A0A0D927</accession>
<dbReference type="InterPro" id="IPR036291">
    <property type="entry name" value="NAD(P)-bd_dom_sf"/>
</dbReference>
<reference evidence="5 6" key="1">
    <citation type="submission" date="2014-01" db="EMBL/GenBank/DDBJ databases">
        <title>Genome sequence determination for a cystic fibrosis isolate, Inquilinus limosus.</title>
        <authorList>
            <person name="Pino M."/>
            <person name="Di Conza J."/>
            <person name="Gutkind G."/>
        </authorList>
    </citation>
    <scope>NUCLEOTIDE SEQUENCE [LARGE SCALE GENOMIC DNA]</scope>
    <source>
        <strain evidence="5 6">MP06</strain>
    </source>
</reference>
<dbReference type="PANTHER" id="PTHR24321">
    <property type="entry name" value="DEHYDROGENASES, SHORT CHAIN"/>
    <property type="match status" value="1"/>
</dbReference>
<name>A0A0A0D927_9PROT</name>
<evidence type="ECO:0000313" key="6">
    <source>
        <dbReference type="Proteomes" id="UP000029995"/>
    </source>
</evidence>
<dbReference type="FunFam" id="3.40.50.720:FF:000084">
    <property type="entry name" value="Short-chain dehydrogenase reductase"/>
    <property type="match status" value="1"/>
</dbReference>
<comment type="caution">
    <text evidence="5">The sequence shown here is derived from an EMBL/GenBank/DDBJ whole genome shotgun (WGS) entry which is preliminary data.</text>
</comment>
<organism evidence="5 6">
    <name type="scientific">Inquilinus limosus MP06</name>
    <dbReference type="NCBI Taxonomy" id="1398085"/>
    <lineage>
        <taxon>Bacteria</taxon>
        <taxon>Pseudomonadati</taxon>
        <taxon>Pseudomonadota</taxon>
        <taxon>Alphaproteobacteria</taxon>
        <taxon>Rhodospirillales</taxon>
        <taxon>Rhodospirillaceae</taxon>
        <taxon>Inquilinus</taxon>
    </lineage>
</organism>
<dbReference type="EMBL" id="JANX01000041">
    <property type="protein sequence ID" value="KGM35221.1"/>
    <property type="molecule type" value="Genomic_DNA"/>
</dbReference>
<dbReference type="InterPro" id="IPR020904">
    <property type="entry name" value="Sc_DH/Rdtase_CS"/>
</dbReference>
<evidence type="ECO:0000256" key="1">
    <source>
        <dbReference type="ARBA" id="ARBA00006484"/>
    </source>
</evidence>
<dbReference type="Gene3D" id="3.40.50.720">
    <property type="entry name" value="NAD(P)-binding Rossmann-like Domain"/>
    <property type="match status" value="1"/>
</dbReference>
<evidence type="ECO:0000256" key="2">
    <source>
        <dbReference type="ARBA" id="ARBA00023002"/>
    </source>
</evidence>
<dbReference type="Proteomes" id="UP000029995">
    <property type="component" value="Unassembled WGS sequence"/>
</dbReference>
<dbReference type="SUPFAM" id="SSF51735">
    <property type="entry name" value="NAD(P)-binding Rossmann-fold domains"/>
    <property type="match status" value="1"/>
</dbReference>
<dbReference type="GO" id="GO:0016491">
    <property type="term" value="F:oxidoreductase activity"/>
    <property type="evidence" value="ECO:0007669"/>
    <property type="project" value="UniProtKB-KW"/>
</dbReference>
<gene>
    <name evidence="5" type="ORF">P409_05800</name>
</gene>